<sequence length="70" mass="8538">MYYYYFEKFTNQYFRHAIHTNECPFLACYQDRVLIGFELSYYSAMVTAQKKYPLNNFYGCPYCCRASYVK</sequence>
<comment type="caution">
    <text evidence="1">The sequence shown here is derived from an EMBL/GenBank/DDBJ whole genome shotgun (WGS) entry which is preliminary data.</text>
</comment>
<organism evidence="1 2">
    <name type="scientific">Enterococcus faecium</name>
    <name type="common">Streptococcus faecium</name>
    <dbReference type="NCBI Taxonomy" id="1352"/>
    <lineage>
        <taxon>Bacteria</taxon>
        <taxon>Bacillati</taxon>
        <taxon>Bacillota</taxon>
        <taxon>Bacilli</taxon>
        <taxon>Lactobacillales</taxon>
        <taxon>Enterococcaceae</taxon>
        <taxon>Enterococcus</taxon>
    </lineage>
</organism>
<dbReference type="AlphaFoldDB" id="A0AB73N7A4"/>
<gene>
    <name evidence="1" type="ORF">A5804_002716</name>
</gene>
<proteinExistence type="predicted"/>
<accession>A0AB73N7A4</accession>
<evidence type="ECO:0000313" key="2">
    <source>
        <dbReference type="Proteomes" id="UP000194737"/>
    </source>
</evidence>
<dbReference type="EMBL" id="NGLB01000003">
    <property type="protein sequence ID" value="OTN94406.1"/>
    <property type="molecule type" value="Genomic_DNA"/>
</dbReference>
<name>A0AB73N7A4_ENTFC</name>
<dbReference type="Proteomes" id="UP000194737">
    <property type="component" value="Unassembled WGS sequence"/>
</dbReference>
<evidence type="ECO:0000313" key="1">
    <source>
        <dbReference type="EMBL" id="OTN94406.1"/>
    </source>
</evidence>
<protein>
    <submittedName>
        <fullName evidence="1">Uncharacterized protein</fullName>
    </submittedName>
</protein>
<reference evidence="1 2" key="1">
    <citation type="submission" date="2017-05" db="EMBL/GenBank/DDBJ databases">
        <title>The Genome Sequence of Enterococcus faecium 6F2_DIV0138.</title>
        <authorList>
            <consortium name="The Broad Institute Genomics Platform"/>
            <consortium name="The Broad Institute Genomic Center for Infectious Diseases"/>
            <person name="Earl A."/>
            <person name="Manson A."/>
            <person name="Schwartman J."/>
            <person name="Gilmore M."/>
            <person name="Abouelleil A."/>
            <person name="Cao P."/>
            <person name="Chapman S."/>
            <person name="Cusick C."/>
            <person name="Shea T."/>
            <person name="Young S."/>
            <person name="Neafsey D."/>
            <person name="Nusbaum C."/>
            <person name="Birren B."/>
        </authorList>
    </citation>
    <scope>NUCLEOTIDE SEQUENCE [LARGE SCALE GENOMIC DNA]</scope>
    <source>
        <strain evidence="1 2">6F2_DIV0138</strain>
    </source>
</reference>